<protein>
    <recommendedName>
        <fullName evidence="4">Prepilin-type N-terminal cleavage/methylation domain-containing protein</fullName>
    </recommendedName>
</protein>
<sequence length="232" mass="26945">MSSDRLKKSHFTLLELLIAISLFATISVAIHAALSVGVQSWKRTDQGSNMHQKARIILDTMISEIRNCVYFSYIQFVGQANEIYFPVAMIVTNASKEAKATFDTNLFKIEYKLDRQSYRDKHKTLTRKQETFLQSSEGDKVKPREFSPGIVSLDFEYAYIETDEEQDETEEQVLIWEDEWKVKDRIPQFLKISIEMIDETDPEGKKTITYKRTVFIPHGTLEPLPEEEEGLF</sequence>
<organism evidence="2 3">
    <name type="scientific">Candidatus Auribacter fodinae</name>
    <dbReference type="NCBI Taxonomy" id="2093366"/>
    <lineage>
        <taxon>Bacteria</taxon>
        <taxon>Pseudomonadati</taxon>
        <taxon>Candidatus Auribacterota</taxon>
        <taxon>Candidatus Auribacteria</taxon>
        <taxon>Candidatus Auribacterales</taxon>
        <taxon>Candidatus Auribacteraceae</taxon>
        <taxon>Candidatus Auribacter</taxon>
    </lineage>
</organism>
<name>A0A3A4QZE1_9BACT</name>
<evidence type="ECO:0000313" key="3">
    <source>
        <dbReference type="Proteomes" id="UP000266426"/>
    </source>
</evidence>
<feature type="transmembrane region" description="Helical" evidence="1">
    <location>
        <begin position="12"/>
        <end position="34"/>
    </location>
</feature>
<evidence type="ECO:0008006" key="4">
    <source>
        <dbReference type="Google" id="ProtNLM"/>
    </source>
</evidence>
<accession>A0A3A4QZE1</accession>
<evidence type="ECO:0000256" key="1">
    <source>
        <dbReference type="SAM" id="Phobius"/>
    </source>
</evidence>
<keyword evidence="1" id="KW-0472">Membrane</keyword>
<proteinExistence type="predicted"/>
<dbReference type="EMBL" id="QZJZ01000071">
    <property type="protein sequence ID" value="RJP58102.1"/>
    <property type="molecule type" value="Genomic_DNA"/>
</dbReference>
<dbReference type="AlphaFoldDB" id="A0A3A4QZE1"/>
<comment type="caution">
    <text evidence="2">The sequence shown here is derived from an EMBL/GenBank/DDBJ whole genome shotgun (WGS) entry which is preliminary data.</text>
</comment>
<keyword evidence="1" id="KW-0812">Transmembrane</keyword>
<gene>
    <name evidence="2" type="ORF">C4541_08725</name>
</gene>
<dbReference type="Proteomes" id="UP000266426">
    <property type="component" value="Unassembled WGS sequence"/>
</dbReference>
<evidence type="ECO:0000313" key="2">
    <source>
        <dbReference type="EMBL" id="RJP58102.1"/>
    </source>
</evidence>
<keyword evidence="1" id="KW-1133">Transmembrane helix</keyword>
<reference evidence="2 3" key="1">
    <citation type="journal article" date="2017" name="ISME J.">
        <title>Energy and carbon metabolisms in a deep terrestrial subsurface fluid microbial community.</title>
        <authorList>
            <person name="Momper L."/>
            <person name="Jungbluth S.P."/>
            <person name="Lee M.D."/>
            <person name="Amend J.P."/>
        </authorList>
    </citation>
    <scope>NUCLEOTIDE SEQUENCE [LARGE SCALE GENOMIC DNA]</scope>
    <source>
        <strain evidence="2">SURF_26</strain>
    </source>
</reference>